<organism evidence="3 4">
    <name type="scientific">Crassostrea virginica</name>
    <name type="common">Eastern oyster</name>
    <dbReference type="NCBI Taxonomy" id="6565"/>
    <lineage>
        <taxon>Eukaryota</taxon>
        <taxon>Metazoa</taxon>
        <taxon>Spiralia</taxon>
        <taxon>Lophotrochozoa</taxon>
        <taxon>Mollusca</taxon>
        <taxon>Bivalvia</taxon>
        <taxon>Autobranchia</taxon>
        <taxon>Pteriomorphia</taxon>
        <taxon>Ostreida</taxon>
        <taxon>Ostreoidea</taxon>
        <taxon>Ostreidae</taxon>
        <taxon>Crassostrea</taxon>
    </lineage>
</organism>
<evidence type="ECO:0000256" key="1">
    <source>
        <dbReference type="SAM" id="MobiDB-lite"/>
    </source>
</evidence>
<protein>
    <submittedName>
        <fullName evidence="4">Uncharacterized protein LOC111103905</fullName>
    </submittedName>
</protein>
<accession>A0A8B8ANW1</accession>
<reference evidence="4" key="1">
    <citation type="submission" date="2025-08" db="UniProtKB">
        <authorList>
            <consortium name="RefSeq"/>
        </authorList>
    </citation>
    <scope>IDENTIFICATION</scope>
    <source>
        <tissue evidence="4">Whole sample</tissue>
    </source>
</reference>
<feature type="transmembrane region" description="Helical" evidence="2">
    <location>
        <begin position="204"/>
        <end position="229"/>
    </location>
</feature>
<proteinExistence type="predicted"/>
<gene>
    <name evidence="4" type="primary">LOC111103905</name>
</gene>
<name>A0A8B8ANW1_CRAVI</name>
<dbReference type="KEGG" id="cvn:111103905"/>
<keyword evidence="2" id="KW-0472">Membrane</keyword>
<feature type="compositionally biased region" description="Low complexity" evidence="1">
    <location>
        <begin position="160"/>
        <end position="169"/>
    </location>
</feature>
<evidence type="ECO:0000313" key="4">
    <source>
        <dbReference type="RefSeq" id="XP_022293222.1"/>
    </source>
</evidence>
<feature type="compositionally biased region" description="Basic and acidic residues" evidence="1">
    <location>
        <begin position="345"/>
        <end position="354"/>
    </location>
</feature>
<sequence length="361" mass="39329">MAGTYDQGLFTHTRVIIISVIFWRYCSGATLCDNSQSESLSMCSSGQVRGTFIAINTQSYTEAVTCRCTVNVEQPGFITVATASTPSTDDCKSHAVLHIQTERLIQCTKNPTYFFQATENESGNISFSTSYNSHGKTKYSLQLCGAKLLVVCYKGERNPPSNTTTFSTTQEPHDATENGEPTTTTADTATGTPPTPTEKSKADVGGIVGGVLVPVILCAIVIPIVVFIFRRRRRKYSDSVLRTPLPSIDKLVQGSPNGKGADPISSEANVEALYATINDAEVEDSLPKHQAPRRSSSLRYSKAPTARGRTPSENEDDNGYLQCYDALRRSNDLRYSNSPTAHAPAQKENENLKDGYLEVVK</sequence>
<dbReference type="OrthoDB" id="6202500at2759"/>
<dbReference type="AlphaFoldDB" id="A0A8B8ANW1"/>
<evidence type="ECO:0000313" key="3">
    <source>
        <dbReference type="Proteomes" id="UP000694844"/>
    </source>
</evidence>
<dbReference type="Proteomes" id="UP000694844">
    <property type="component" value="Chromosome 7"/>
</dbReference>
<feature type="compositionally biased region" description="Low complexity" evidence="1">
    <location>
        <begin position="178"/>
        <end position="192"/>
    </location>
</feature>
<keyword evidence="3" id="KW-1185">Reference proteome</keyword>
<keyword evidence="2" id="KW-1133">Transmembrane helix</keyword>
<keyword evidence="2" id="KW-0812">Transmembrane</keyword>
<evidence type="ECO:0000256" key="2">
    <source>
        <dbReference type="SAM" id="Phobius"/>
    </source>
</evidence>
<feature type="region of interest" description="Disordered" evidence="1">
    <location>
        <begin position="281"/>
        <end position="354"/>
    </location>
</feature>
<dbReference type="GeneID" id="111103905"/>
<dbReference type="RefSeq" id="XP_022293222.1">
    <property type="nucleotide sequence ID" value="XM_022437514.1"/>
</dbReference>
<feature type="region of interest" description="Disordered" evidence="1">
    <location>
        <begin position="160"/>
        <end position="203"/>
    </location>
</feature>